<dbReference type="Proteomes" id="UP001153678">
    <property type="component" value="Unassembled WGS sequence"/>
</dbReference>
<dbReference type="InterPro" id="IPR004330">
    <property type="entry name" value="FAR1_DNA_bnd_dom"/>
</dbReference>
<dbReference type="PROSITE" id="PS50966">
    <property type="entry name" value="ZF_SWIM"/>
    <property type="match status" value="1"/>
</dbReference>
<feature type="domain" description="SWIM-type" evidence="3">
    <location>
        <begin position="448"/>
        <end position="482"/>
    </location>
</feature>
<feature type="compositionally biased region" description="Basic residues" evidence="2">
    <location>
        <begin position="63"/>
        <end position="78"/>
    </location>
</feature>
<organism evidence="4 5">
    <name type="scientific">Funneliformis geosporum</name>
    <dbReference type="NCBI Taxonomy" id="1117311"/>
    <lineage>
        <taxon>Eukaryota</taxon>
        <taxon>Fungi</taxon>
        <taxon>Fungi incertae sedis</taxon>
        <taxon>Mucoromycota</taxon>
        <taxon>Glomeromycotina</taxon>
        <taxon>Glomeromycetes</taxon>
        <taxon>Glomerales</taxon>
        <taxon>Glomeraceae</taxon>
        <taxon>Funneliformis</taxon>
    </lineage>
</organism>
<evidence type="ECO:0000256" key="2">
    <source>
        <dbReference type="SAM" id="MobiDB-lite"/>
    </source>
</evidence>
<proteinExistence type="predicted"/>
<keyword evidence="1" id="KW-0863">Zinc-finger</keyword>
<name>A0A9W4SA93_9GLOM</name>
<dbReference type="EMBL" id="CAMKVN010000006">
    <property type="protein sequence ID" value="CAI2161506.1"/>
    <property type="molecule type" value="Genomic_DNA"/>
</dbReference>
<reference evidence="4" key="1">
    <citation type="submission" date="2022-08" db="EMBL/GenBank/DDBJ databases">
        <authorList>
            <person name="Kallberg Y."/>
            <person name="Tangrot J."/>
            <person name="Rosling A."/>
        </authorList>
    </citation>
    <scope>NUCLEOTIDE SEQUENCE</scope>
    <source>
        <strain evidence="4">Wild A</strain>
    </source>
</reference>
<protein>
    <submittedName>
        <fullName evidence="4">16678_t:CDS:1</fullName>
    </submittedName>
</protein>
<sequence length="514" mass="60922">MSNYEALETLKEGSTFRNWDEAINAVYNYAKLLGFNLCQSRKTEHDGELRKRTFICEFSGKPQKNKTGRPSKSKKKSCPWHINLSLPTQNNHENLVKVTKFVDQHNHLTTQMKQDVEMLTHCEGGAAIQRKYLHAKYPEYPLSNQDLSNAIMQYKTTKEDHNTIKMFKYLLTKQKENLGWKVYFDFEPECVLPKACHRHSNWSLYLYLENNVKIKLGPKYQEFLIDFFTCRNSLHKESFQKNWDFLIRNYPEIVDCLTNTLYESKKYWAKALMDEGFTADIDSIYENIYNFVTNALNNSNVRVEELIDYINELLEKEFHEINDRERIERSIYRTNDDINKIDHYLPFDYINNLIESYLSPACANLQRREMELSLEFTAKKYDIGLIEKKSMEEIEIEEIKLNCPLESCGIDKQISLKKIFSLWIDTKKINEAWSVDYKGGNYYDVTNYILLMNDGSHHCTCLKYIYYGIICKHYFQVMNHTDKANFCITKISKRWYGTFIPLSKCQPIWLCEIS</sequence>
<keyword evidence="5" id="KW-1185">Reference proteome</keyword>
<feature type="region of interest" description="Disordered" evidence="2">
    <location>
        <begin position="60"/>
        <end position="79"/>
    </location>
</feature>
<comment type="caution">
    <text evidence="4">The sequence shown here is derived from an EMBL/GenBank/DDBJ whole genome shotgun (WGS) entry which is preliminary data.</text>
</comment>
<evidence type="ECO:0000313" key="5">
    <source>
        <dbReference type="Proteomes" id="UP001153678"/>
    </source>
</evidence>
<dbReference type="InterPro" id="IPR007527">
    <property type="entry name" value="Znf_SWIM"/>
</dbReference>
<dbReference type="GO" id="GO:0008270">
    <property type="term" value="F:zinc ion binding"/>
    <property type="evidence" value="ECO:0007669"/>
    <property type="project" value="UniProtKB-KW"/>
</dbReference>
<dbReference type="OrthoDB" id="2448360at2759"/>
<dbReference type="AlphaFoldDB" id="A0A9W4SA93"/>
<dbReference type="PANTHER" id="PTHR47718">
    <property type="entry name" value="OS01G0519700 PROTEIN"/>
    <property type="match status" value="1"/>
</dbReference>
<keyword evidence="1" id="KW-0479">Metal-binding</keyword>
<evidence type="ECO:0000313" key="4">
    <source>
        <dbReference type="EMBL" id="CAI2161506.1"/>
    </source>
</evidence>
<accession>A0A9W4SA93</accession>
<evidence type="ECO:0000259" key="3">
    <source>
        <dbReference type="PROSITE" id="PS50966"/>
    </source>
</evidence>
<keyword evidence="1" id="KW-0862">Zinc</keyword>
<evidence type="ECO:0000256" key="1">
    <source>
        <dbReference type="PROSITE-ProRule" id="PRU00325"/>
    </source>
</evidence>
<gene>
    <name evidence="4" type="ORF">FWILDA_LOCUS84</name>
</gene>
<dbReference type="Pfam" id="PF03101">
    <property type="entry name" value="FAR1"/>
    <property type="match status" value="1"/>
</dbReference>
<feature type="non-terminal residue" evidence="4">
    <location>
        <position position="1"/>
    </location>
</feature>